<gene>
    <name evidence="8" type="ORF">KUTeg_021802</name>
</gene>
<dbReference type="InterPro" id="IPR017907">
    <property type="entry name" value="Znf_RING_CS"/>
</dbReference>
<dbReference type="Gene3D" id="3.30.40.10">
    <property type="entry name" value="Zinc/RING finger domain, C3HC4 (zinc finger)"/>
    <property type="match status" value="1"/>
</dbReference>
<dbReference type="Gene3D" id="2.120.10.30">
    <property type="entry name" value="TolB, C-terminal domain"/>
    <property type="match status" value="1"/>
</dbReference>
<keyword evidence="2" id="KW-0677">Repeat</keyword>
<dbReference type="Pfam" id="PF00097">
    <property type="entry name" value="zf-C3HC4"/>
    <property type="match status" value="1"/>
</dbReference>
<evidence type="ECO:0000256" key="2">
    <source>
        <dbReference type="ARBA" id="ARBA00022737"/>
    </source>
</evidence>
<evidence type="ECO:0000259" key="7">
    <source>
        <dbReference type="PROSITE" id="PS50089"/>
    </source>
</evidence>
<evidence type="ECO:0000256" key="4">
    <source>
        <dbReference type="ARBA" id="ARBA00022833"/>
    </source>
</evidence>
<keyword evidence="9" id="KW-1185">Reference proteome</keyword>
<reference evidence="8 9" key="1">
    <citation type="submission" date="2022-12" db="EMBL/GenBank/DDBJ databases">
        <title>Chromosome-level genome of Tegillarca granosa.</title>
        <authorList>
            <person name="Kim J."/>
        </authorList>
    </citation>
    <scope>NUCLEOTIDE SEQUENCE [LARGE SCALE GENOMIC DNA]</scope>
    <source>
        <strain evidence="8">Teg-2019</strain>
        <tissue evidence="8">Adductor muscle</tissue>
    </source>
</reference>
<accession>A0ABQ9EAK7</accession>
<feature type="domain" description="RING-type" evidence="7">
    <location>
        <begin position="10"/>
        <end position="53"/>
    </location>
</feature>
<dbReference type="EMBL" id="JARBDR010000919">
    <property type="protein sequence ID" value="KAJ8300283.1"/>
    <property type="molecule type" value="Genomic_DNA"/>
</dbReference>
<dbReference type="PANTHER" id="PTHR25462:SF296">
    <property type="entry name" value="MEIOTIC P26, ISOFORM F"/>
    <property type="match status" value="1"/>
</dbReference>
<dbReference type="SUPFAM" id="SSF57850">
    <property type="entry name" value="RING/U-box"/>
    <property type="match status" value="1"/>
</dbReference>
<organism evidence="8 9">
    <name type="scientific">Tegillarca granosa</name>
    <name type="common">Malaysian cockle</name>
    <name type="synonym">Anadara granosa</name>
    <dbReference type="NCBI Taxonomy" id="220873"/>
    <lineage>
        <taxon>Eukaryota</taxon>
        <taxon>Metazoa</taxon>
        <taxon>Spiralia</taxon>
        <taxon>Lophotrochozoa</taxon>
        <taxon>Mollusca</taxon>
        <taxon>Bivalvia</taxon>
        <taxon>Autobranchia</taxon>
        <taxon>Pteriomorphia</taxon>
        <taxon>Arcoida</taxon>
        <taxon>Arcoidea</taxon>
        <taxon>Arcidae</taxon>
        <taxon>Tegillarca</taxon>
    </lineage>
</organism>
<dbReference type="InterPro" id="IPR047153">
    <property type="entry name" value="TRIM45/56/19-like"/>
</dbReference>
<evidence type="ECO:0000256" key="5">
    <source>
        <dbReference type="PROSITE-ProRule" id="PRU00175"/>
    </source>
</evidence>
<dbReference type="PANTHER" id="PTHR25462">
    <property type="entry name" value="BONUS, ISOFORM C-RELATED"/>
    <property type="match status" value="1"/>
</dbReference>
<dbReference type="InterPro" id="IPR001258">
    <property type="entry name" value="NHL_repeat"/>
</dbReference>
<evidence type="ECO:0000313" key="8">
    <source>
        <dbReference type="EMBL" id="KAJ8300283.1"/>
    </source>
</evidence>
<protein>
    <recommendedName>
        <fullName evidence="7">RING-type domain-containing protein</fullName>
    </recommendedName>
</protein>
<dbReference type="SUPFAM" id="SSF101898">
    <property type="entry name" value="NHL repeat"/>
    <property type="match status" value="1"/>
</dbReference>
<keyword evidence="1" id="KW-0479">Metal-binding</keyword>
<evidence type="ECO:0000256" key="3">
    <source>
        <dbReference type="ARBA" id="ARBA00022771"/>
    </source>
</evidence>
<evidence type="ECO:0000256" key="1">
    <source>
        <dbReference type="ARBA" id="ARBA00022723"/>
    </source>
</evidence>
<evidence type="ECO:0000256" key="6">
    <source>
        <dbReference type="PROSITE-ProRule" id="PRU00504"/>
    </source>
</evidence>
<dbReference type="InterPro" id="IPR013083">
    <property type="entry name" value="Znf_RING/FYVE/PHD"/>
</dbReference>
<dbReference type="PROSITE" id="PS00518">
    <property type="entry name" value="ZF_RING_1"/>
    <property type="match status" value="1"/>
</dbReference>
<comment type="caution">
    <text evidence="8">The sequence shown here is derived from an EMBL/GenBank/DDBJ whole genome shotgun (WGS) entry which is preliminary data.</text>
</comment>
<dbReference type="PROSITE" id="PS50089">
    <property type="entry name" value="ZF_RING_2"/>
    <property type="match status" value="1"/>
</dbReference>
<dbReference type="InterPro" id="IPR001841">
    <property type="entry name" value="Znf_RING"/>
</dbReference>
<name>A0ABQ9EAK7_TEGGR</name>
<proteinExistence type="predicted"/>
<dbReference type="InterPro" id="IPR018957">
    <property type="entry name" value="Znf_C3HC4_RING-type"/>
</dbReference>
<feature type="repeat" description="NHL" evidence="6">
    <location>
        <begin position="295"/>
        <end position="336"/>
    </location>
</feature>
<evidence type="ECO:0000313" key="9">
    <source>
        <dbReference type="Proteomes" id="UP001217089"/>
    </source>
</evidence>
<dbReference type="InterPro" id="IPR011042">
    <property type="entry name" value="6-blade_b-propeller_TolB-like"/>
</dbReference>
<sequence>MDEDVGGHECQICCDSYTEPKLLKCGHTFCTACLEKYLKSGGEAEILQCPVCRSNVPIPKNGIAGFMDNFFVQNRESKKNVRIKSDTCNQNNSSAIKVCPDSKKNICLSCSATITSTEGDTEDEDERRSQDNCNLYSVAISVDSIRYRKVLGMMSRFSLDFIPDKDEKDMKTRMSPVSDTECWVASSCRPEIFRYDILGNIKEHITIRDDFVTSIEYRKDEILLIATFMSSQILKYFAGQITSFASTNDLRPYDLSSFPDGRIVVVGKEKMKEGQKIDELCAGLQLLDPDGNMLAQFIGKYNQTPLKDPVSVSVNKHSLIFVCDREEHCVFIFSDKGEVLNKYLGGRVGIPTAYFTIESLFQPICVCADTEGNVIVNDNSLGTLHLLDSNGNFIGLALANQPEEYGQPFCVAIDNRDKIWLGDKTDKKIRVYECIAFVNHLDYDKVKHLQFPLQVYIPHH</sequence>
<keyword evidence="3 5" id="KW-0863">Zinc-finger</keyword>
<keyword evidence="4" id="KW-0862">Zinc</keyword>
<dbReference type="Proteomes" id="UP001217089">
    <property type="component" value="Unassembled WGS sequence"/>
</dbReference>
<dbReference type="PROSITE" id="PS51125">
    <property type="entry name" value="NHL"/>
    <property type="match status" value="1"/>
</dbReference>
<dbReference type="SMART" id="SM00184">
    <property type="entry name" value="RING"/>
    <property type="match status" value="1"/>
</dbReference>